<accession>A0ABS8SK02</accession>
<keyword evidence="1" id="KW-1133">Transmembrane helix</keyword>
<evidence type="ECO:0000256" key="1">
    <source>
        <dbReference type="SAM" id="Phobius"/>
    </source>
</evidence>
<keyword evidence="1" id="KW-0812">Transmembrane</keyword>
<sequence length="89" mass="10147">MSELQNIAESASIFNLEARVTGHVRPKIPARNNVVDNLELAAINNLVLYGSGFYLVYIYLYRGCQLKPRDCGLRDRNKQQLLLRVKPDV</sequence>
<name>A0ABS8SK02_DATST</name>
<proteinExistence type="predicted"/>
<feature type="transmembrane region" description="Helical" evidence="1">
    <location>
        <begin position="41"/>
        <end position="60"/>
    </location>
</feature>
<keyword evidence="1" id="KW-0472">Membrane</keyword>
<dbReference type="Proteomes" id="UP000823775">
    <property type="component" value="Unassembled WGS sequence"/>
</dbReference>
<gene>
    <name evidence="2" type="ORF">HAX54_040169</name>
</gene>
<organism evidence="2 3">
    <name type="scientific">Datura stramonium</name>
    <name type="common">Jimsonweed</name>
    <name type="synonym">Common thornapple</name>
    <dbReference type="NCBI Taxonomy" id="4076"/>
    <lineage>
        <taxon>Eukaryota</taxon>
        <taxon>Viridiplantae</taxon>
        <taxon>Streptophyta</taxon>
        <taxon>Embryophyta</taxon>
        <taxon>Tracheophyta</taxon>
        <taxon>Spermatophyta</taxon>
        <taxon>Magnoliopsida</taxon>
        <taxon>eudicotyledons</taxon>
        <taxon>Gunneridae</taxon>
        <taxon>Pentapetalae</taxon>
        <taxon>asterids</taxon>
        <taxon>lamiids</taxon>
        <taxon>Solanales</taxon>
        <taxon>Solanaceae</taxon>
        <taxon>Solanoideae</taxon>
        <taxon>Datureae</taxon>
        <taxon>Datura</taxon>
    </lineage>
</organism>
<evidence type="ECO:0000313" key="2">
    <source>
        <dbReference type="EMBL" id="MCD7459130.1"/>
    </source>
</evidence>
<protein>
    <submittedName>
        <fullName evidence="2">Uncharacterized protein</fullName>
    </submittedName>
</protein>
<feature type="non-terminal residue" evidence="2">
    <location>
        <position position="89"/>
    </location>
</feature>
<keyword evidence="3" id="KW-1185">Reference proteome</keyword>
<evidence type="ECO:0000313" key="3">
    <source>
        <dbReference type="Proteomes" id="UP000823775"/>
    </source>
</evidence>
<comment type="caution">
    <text evidence="2">The sequence shown here is derived from an EMBL/GenBank/DDBJ whole genome shotgun (WGS) entry which is preliminary data.</text>
</comment>
<reference evidence="2 3" key="1">
    <citation type="journal article" date="2021" name="BMC Genomics">
        <title>Datura genome reveals duplications of psychoactive alkaloid biosynthetic genes and high mutation rate following tissue culture.</title>
        <authorList>
            <person name="Rajewski A."/>
            <person name="Carter-House D."/>
            <person name="Stajich J."/>
            <person name="Litt A."/>
        </authorList>
    </citation>
    <scope>NUCLEOTIDE SEQUENCE [LARGE SCALE GENOMIC DNA]</scope>
    <source>
        <strain evidence="2">AR-01</strain>
    </source>
</reference>
<dbReference type="EMBL" id="JACEIK010000564">
    <property type="protein sequence ID" value="MCD7459130.1"/>
    <property type="molecule type" value="Genomic_DNA"/>
</dbReference>